<feature type="compositionally biased region" description="Basic and acidic residues" evidence="1">
    <location>
        <begin position="120"/>
        <end position="131"/>
    </location>
</feature>
<evidence type="ECO:0000256" key="1">
    <source>
        <dbReference type="SAM" id="MobiDB-lite"/>
    </source>
</evidence>
<dbReference type="EMBL" id="JBHFNR010000003">
    <property type="protein sequence ID" value="MFB2891344.1"/>
    <property type="molecule type" value="Genomic_DNA"/>
</dbReference>
<keyword evidence="3" id="KW-1185">Reference proteome</keyword>
<protein>
    <submittedName>
        <fullName evidence="2">Uncharacterized protein</fullName>
    </submittedName>
</protein>
<organism evidence="2 3">
    <name type="scientific">Floridaenema flaviceps BLCC-F50</name>
    <dbReference type="NCBI Taxonomy" id="3153642"/>
    <lineage>
        <taxon>Bacteria</taxon>
        <taxon>Bacillati</taxon>
        <taxon>Cyanobacteriota</taxon>
        <taxon>Cyanophyceae</taxon>
        <taxon>Oscillatoriophycideae</taxon>
        <taxon>Aerosakkonematales</taxon>
        <taxon>Aerosakkonemataceae</taxon>
        <taxon>Floridanema</taxon>
        <taxon>Floridanema flaviceps</taxon>
    </lineage>
</organism>
<feature type="region of interest" description="Disordered" evidence="1">
    <location>
        <begin position="120"/>
        <end position="164"/>
    </location>
</feature>
<sequence>MRVEAIGKEYYEYRAALMVRINQGLTDTYNRFHNPEERDPEILKLRELHEKMDRAVLDAYGWQDIPTDCEFLLDYDDEENEEETTGRQRKKPWRYRWPEEIHDEVLARLLDLNQKRHEEEILGGKLAEGKSKGGKKKASKSRKKTSNEETLFDVEKFTNSNDGT</sequence>
<accession>A0ABV4XI46</accession>
<evidence type="ECO:0000313" key="3">
    <source>
        <dbReference type="Proteomes" id="UP001576784"/>
    </source>
</evidence>
<reference evidence="2 3" key="1">
    <citation type="submission" date="2024-09" db="EMBL/GenBank/DDBJ databases">
        <title>Floridaenema gen nov. (Aerosakkonemataceae, Aerosakkonematales ord. nov., Cyanobacteria) from benthic tropical and subtropical fresh waters, with the description of four new species.</title>
        <authorList>
            <person name="Moretto J.A."/>
            <person name="Berthold D.E."/>
            <person name="Lefler F.W."/>
            <person name="Huang I.-S."/>
            <person name="Laughinghouse H. IV."/>
        </authorList>
    </citation>
    <scope>NUCLEOTIDE SEQUENCE [LARGE SCALE GENOMIC DNA]</scope>
    <source>
        <strain evidence="2 3">BLCC-F50</strain>
    </source>
</reference>
<feature type="compositionally biased region" description="Basic residues" evidence="1">
    <location>
        <begin position="132"/>
        <end position="144"/>
    </location>
</feature>
<name>A0ABV4XI46_9CYAN</name>
<dbReference type="RefSeq" id="WP_413261023.1">
    <property type="nucleotide sequence ID" value="NZ_JBHFNR010000003.1"/>
</dbReference>
<gene>
    <name evidence="2" type="ORF">ACE1CI_00200</name>
</gene>
<evidence type="ECO:0000313" key="2">
    <source>
        <dbReference type="EMBL" id="MFB2891344.1"/>
    </source>
</evidence>
<dbReference type="Proteomes" id="UP001576784">
    <property type="component" value="Unassembled WGS sequence"/>
</dbReference>
<comment type="caution">
    <text evidence="2">The sequence shown here is derived from an EMBL/GenBank/DDBJ whole genome shotgun (WGS) entry which is preliminary data.</text>
</comment>
<proteinExistence type="predicted"/>